<dbReference type="Gene3D" id="1.10.1200.10">
    <property type="entry name" value="ACP-like"/>
    <property type="match status" value="1"/>
</dbReference>
<gene>
    <name evidence="6" type="ORF">FVEG_14029</name>
</gene>
<name>A0A139YC34_GIBM7</name>
<dbReference type="SUPFAM" id="SSF51735">
    <property type="entry name" value="NAD(P)-binding Rossmann-fold domains"/>
    <property type="match status" value="1"/>
</dbReference>
<keyword evidence="7" id="KW-1185">Reference proteome</keyword>
<dbReference type="InterPro" id="IPR036291">
    <property type="entry name" value="NAD(P)-bd_dom_sf"/>
</dbReference>
<dbReference type="CDD" id="cd05918">
    <property type="entry name" value="A_NRPS_SidN3_like"/>
    <property type="match status" value="1"/>
</dbReference>
<evidence type="ECO:0000313" key="6">
    <source>
        <dbReference type="EMBL" id="KYG13793.1"/>
    </source>
</evidence>
<dbReference type="eggNOG" id="KOG1178">
    <property type="taxonomic scope" value="Eukaryota"/>
</dbReference>
<dbReference type="Pfam" id="PF07993">
    <property type="entry name" value="NAD_binding_4"/>
    <property type="match status" value="1"/>
</dbReference>
<dbReference type="PROSITE" id="PS50075">
    <property type="entry name" value="CARRIER"/>
    <property type="match status" value="1"/>
</dbReference>
<dbReference type="InterPro" id="IPR009081">
    <property type="entry name" value="PP-bd_ACP"/>
</dbReference>
<feature type="region of interest" description="Disordered" evidence="4">
    <location>
        <begin position="1"/>
        <end position="22"/>
    </location>
</feature>
<dbReference type="Gene3D" id="3.30.559.30">
    <property type="entry name" value="Nonribosomal peptide synthetase, condensation domain"/>
    <property type="match status" value="1"/>
</dbReference>
<dbReference type="Proteomes" id="UP000009096">
    <property type="component" value="Unassembled WGS sequence"/>
</dbReference>
<comment type="pathway">
    <text evidence="1">Mycotoxin biosynthesis.</text>
</comment>
<protein>
    <recommendedName>
        <fullName evidence="5">Carrier domain-containing protein</fullName>
    </recommendedName>
</protein>
<dbReference type="InterPro" id="IPR036736">
    <property type="entry name" value="ACP-like_sf"/>
</dbReference>
<dbReference type="STRING" id="334819.A0A139YC34"/>
<organism evidence="6 7">
    <name type="scientific">Gibberella moniliformis (strain M3125 / FGSC 7600)</name>
    <name type="common">Maize ear and stalk rot fungus</name>
    <name type="synonym">Fusarium verticillioides</name>
    <dbReference type="NCBI Taxonomy" id="334819"/>
    <lineage>
        <taxon>Eukaryota</taxon>
        <taxon>Fungi</taxon>
        <taxon>Dikarya</taxon>
        <taxon>Ascomycota</taxon>
        <taxon>Pezizomycotina</taxon>
        <taxon>Sordariomycetes</taxon>
        <taxon>Hypocreomycetidae</taxon>
        <taxon>Hypocreales</taxon>
        <taxon>Nectriaceae</taxon>
        <taxon>Fusarium</taxon>
        <taxon>Fusarium fujikuroi species complex</taxon>
    </lineage>
</organism>
<dbReference type="Gene3D" id="3.40.50.720">
    <property type="entry name" value="NAD(P)-binding Rossmann-like Domain"/>
    <property type="match status" value="1"/>
</dbReference>
<dbReference type="SUPFAM" id="SSF47336">
    <property type="entry name" value="ACP-like"/>
    <property type="match status" value="1"/>
</dbReference>
<dbReference type="Pfam" id="PF00550">
    <property type="entry name" value="PP-binding"/>
    <property type="match status" value="1"/>
</dbReference>
<evidence type="ECO:0000259" key="5">
    <source>
        <dbReference type="PROSITE" id="PS50075"/>
    </source>
</evidence>
<dbReference type="AlphaFoldDB" id="A0A139YC34"/>
<reference evidence="6 7" key="2">
    <citation type="journal article" date="2010" name="Nature">
        <title>Comparative genomics reveals mobile pathogenicity chromosomes in Fusarium.</title>
        <authorList>
            <person name="Ma L.J."/>
            <person name="van der Does H.C."/>
            <person name="Borkovich K.A."/>
            <person name="Coleman J.J."/>
            <person name="Daboussi M.J."/>
            <person name="Di Pietro A."/>
            <person name="Dufresne M."/>
            <person name="Freitag M."/>
            <person name="Grabherr M."/>
            <person name="Henrissat B."/>
            <person name="Houterman P.M."/>
            <person name="Kang S."/>
            <person name="Shim W.B."/>
            <person name="Woloshuk C."/>
            <person name="Xie X."/>
            <person name="Xu J.R."/>
            <person name="Antoniw J."/>
            <person name="Baker S.E."/>
            <person name="Bluhm B.H."/>
            <person name="Breakspear A."/>
            <person name="Brown D.W."/>
            <person name="Butchko R.A."/>
            <person name="Chapman S."/>
            <person name="Coulson R."/>
            <person name="Coutinho P.M."/>
            <person name="Danchin E.G."/>
            <person name="Diener A."/>
            <person name="Gale L.R."/>
            <person name="Gardiner D.M."/>
            <person name="Goff S."/>
            <person name="Hammond-Kosack K.E."/>
            <person name="Hilburn K."/>
            <person name="Hua-Van A."/>
            <person name="Jonkers W."/>
            <person name="Kazan K."/>
            <person name="Kodira C.D."/>
            <person name="Koehrsen M."/>
            <person name="Kumar L."/>
            <person name="Lee Y.H."/>
            <person name="Li L."/>
            <person name="Manners J.M."/>
            <person name="Miranda-Saavedra D."/>
            <person name="Mukherjee M."/>
            <person name="Park G."/>
            <person name="Park J."/>
            <person name="Park S.Y."/>
            <person name="Proctor R.H."/>
            <person name="Regev A."/>
            <person name="Ruiz-Roldan M.C."/>
            <person name="Sain D."/>
            <person name="Sakthikumar S."/>
            <person name="Sykes S."/>
            <person name="Schwartz D.C."/>
            <person name="Turgeon B.G."/>
            <person name="Wapinski I."/>
            <person name="Yoder O."/>
            <person name="Young S."/>
            <person name="Zeng Q."/>
            <person name="Zhou S."/>
            <person name="Galagan J."/>
            <person name="Cuomo C.A."/>
            <person name="Kistler H.C."/>
            <person name="Rep M."/>
        </authorList>
    </citation>
    <scope>NUCLEOTIDE SEQUENCE [LARGE SCALE GENOMIC DNA]</scope>
    <source>
        <strain evidence="7">M3125 / FGSC 7600</strain>
    </source>
</reference>
<proteinExistence type="predicted"/>
<keyword evidence="2" id="KW-0596">Phosphopantetheine</keyword>
<feature type="region of interest" description="Disordered" evidence="4">
    <location>
        <begin position="754"/>
        <end position="773"/>
    </location>
</feature>
<dbReference type="EMBL" id="DS486010">
    <property type="protein sequence ID" value="KYG13793.1"/>
    <property type="molecule type" value="Genomic_DNA"/>
</dbReference>
<dbReference type="Gene3D" id="3.40.50.12780">
    <property type="entry name" value="N-terminal domain of ligase-like"/>
    <property type="match status" value="1"/>
</dbReference>
<dbReference type="PROSITE" id="PS00455">
    <property type="entry name" value="AMP_BINDING"/>
    <property type="match status" value="1"/>
</dbReference>
<dbReference type="OrthoDB" id="416786at2759"/>
<dbReference type="InterPro" id="IPR000873">
    <property type="entry name" value="AMP-dep_synth/lig_dom"/>
</dbReference>
<dbReference type="InterPro" id="IPR013120">
    <property type="entry name" value="FAR_NAD-bd"/>
</dbReference>
<evidence type="ECO:0000256" key="1">
    <source>
        <dbReference type="ARBA" id="ARBA00004685"/>
    </source>
</evidence>
<accession>A0A139YC34</accession>
<feature type="compositionally biased region" description="Polar residues" evidence="4">
    <location>
        <begin position="754"/>
        <end position="763"/>
    </location>
</feature>
<dbReference type="RefSeq" id="XP_018762477.1">
    <property type="nucleotide sequence ID" value="XM_018903363.1"/>
</dbReference>
<reference evidence="7" key="1">
    <citation type="journal article" date="2007" name="Science">
        <title>The Fusarium graminearum genome reveals a link between localized polymorphism and pathogen specialization.</title>
        <authorList>
            <person name="Cuomo C.A."/>
            <person name="Gueldener U."/>
            <person name="Xu J.-R."/>
            <person name="Trail F."/>
            <person name="Turgeon B.G."/>
            <person name="Di Pietro A."/>
            <person name="Walton J.D."/>
            <person name="Ma L.-J."/>
            <person name="Baker S.E."/>
            <person name="Rep M."/>
            <person name="Adam G."/>
            <person name="Antoniw J."/>
            <person name="Baldwin T."/>
            <person name="Calvo S.E."/>
            <person name="Chang Y.-L."/>
            <person name="DeCaprio D."/>
            <person name="Gale L.R."/>
            <person name="Gnerre S."/>
            <person name="Goswami R.S."/>
            <person name="Hammond-Kosack K."/>
            <person name="Harris L.J."/>
            <person name="Hilburn K."/>
            <person name="Kennell J.C."/>
            <person name="Kroken S."/>
            <person name="Magnuson J.K."/>
            <person name="Mannhaupt G."/>
            <person name="Mauceli E.W."/>
            <person name="Mewes H.-W."/>
            <person name="Mitterbauer R."/>
            <person name="Muehlbauer G."/>
            <person name="Muensterkoetter M."/>
            <person name="Nelson D."/>
            <person name="O'Donnell K."/>
            <person name="Ouellet T."/>
            <person name="Qi W."/>
            <person name="Quesneville H."/>
            <person name="Roncero M.I.G."/>
            <person name="Seong K.-Y."/>
            <person name="Tetko I.V."/>
            <person name="Urban M."/>
            <person name="Waalwijk C."/>
            <person name="Ward T.J."/>
            <person name="Yao J."/>
            <person name="Birren B.W."/>
            <person name="Kistler H.C."/>
        </authorList>
    </citation>
    <scope>NUCLEOTIDE SEQUENCE [LARGE SCALE GENOMIC DNA]</scope>
    <source>
        <strain evidence="7">M3125 / FGSC 7600</strain>
    </source>
</reference>
<keyword evidence="3" id="KW-0597">Phosphoprotein</keyword>
<sequence length="1249" mass="137943">MHFAKPDMTNSAGSKDEVPCSCSADGPHSSDNHCVMSFHHRVACITMENLNQFCKTHDTTPQSVYFTTWSIVLYHMTGQSDVSIDVESHTASALAERPGCETYNMILKSATTPLELMSEYKFPDNLLSVETGTKRSSDSSIKDRHMFRMIQDAGVFRNEDDKFAFSSHDYVSYVHLLAESDTATLKIFWRSGLQDLEEITNIFEHTYNCILSQPDAALQSMSSPTLVQLELLPPGPGEDPSSNIPDLLRLTSSTFPSKTAISAWDGDLTYQELQNTSDRWAKSLLSHGLTVGDRVIHAFQQSQYAIVAWLAILKAGCTCVPIDVPTPTERLKTIIDSTTCKAAICDTDGSSHLGSTSLSLLTPSDLDGSDKKDDIDIGEVTTSSTAVIIFTSGSTGQPKGVIQTHGAIASSMVKVSKVLGLDEESRFLQFAPHCFDASICEIFSTLVAGGCLCIPAPDKKLTDIAKNINTMEVTHAVLTPTVAKMLSTDQVPSLQSLSVGGEPCSSKLCETWSPHLQFNVLYGSTEGGVWDTIKCVKPDDDFSVPSIGFPIGGRVWIVHPDDWTILSPIGVPGEICIQGPDIATGYLEDKQKTRLAFKSNPPWLIREEGPLSPCYNIFLTGDRGLVLKDGSLRIFGRIDRQLKINGQRIEPGEIEETLRRFLPDHLNAFVDTFKPRGDKPRLVVFISHEESSEPSLMQESDLDPATHNAIRSSREVLPDTMVPSVAIPITAFPMTQTNKIDRQAIRKLGTAFFDSQNTSSSPSDAIGETKSENNDKTKVKSVIGQFLQEQGNGCTKGLEDPQVALKDLGIDSMDAMSLASTLKEEAQIDVSASKLMDPNICVGDLADMPDDHGKDGRSLLNSEIEKWTKELSKIGSSRDHCVFLTGPNGFLGREILRKVLQCPLKPTVTCLMRGKDYHHAHQRFFEGCRELSWWSNSLEERVHVWLGDLTQPQAGLDERQWNTIFGLNGQPRQFDVIIHNGAIVNWLEPYESLQKTNVFSTHEFLAGFLQSQDPPQTIYVSGGYLSSVDETHEELVEKIGQLPAYDQTKFVSEVMVRHAQSMNDLGGSRLWTFKPGFIVGSTENGYAQPGDTLWRVVKACVQAGSYSQDDARNWITAAGVDTVASTLVDRILSPVFGSCVKQAQKVLDGVYLQEIWDMLETMDMHLRPLEHEAWFEVIQKDLQERGKSHPLFPLNEWFRESGGFLGIETPASYFVSEENCRKSREAVVRSLEFLVSSGFLSGKPSSPIT</sequence>
<dbReference type="PANTHER" id="PTHR44845:SF4">
    <property type="entry name" value="NONRIBOSOMAL PEPTIDE SYNTHASE INPA"/>
    <property type="match status" value="1"/>
</dbReference>
<dbReference type="SUPFAM" id="SSF56801">
    <property type="entry name" value="Acetyl-CoA synthetase-like"/>
    <property type="match status" value="1"/>
</dbReference>
<feature type="domain" description="Carrier" evidence="5">
    <location>
        <begin position="773"/>
        <end position="853"/>
    </location>
</feature>
<evidence type="ECO:0000256" key="3">
    <source>
        <dbReference type="ARBA" id="ARBA00022553"/>
    </source>
</evidence>
<dbReference type="PANTHER" id="PTHR44845">
    <property type="entry name" value="CARRIER DOMAIN-CONTAINING PROTEIN"/>
    <property type="match status" value="1"/>
</dbReference>
<dbReference type="InterPro" id="IPR045851">
    <property type="entry name" value="AMP-bd_C_sf"/>
</dbReference>
<dbReference type="VEuPathDB" id="FungiDB:FVEG_14029"/>
<evidence type="ECO:0000256" key="2">
    <source>
        <dbReference type="ARBA" id="ARBA00022450"/>
    </source>
</evidence>
<dbReference type="SUPFAM" id="SSF52777">
    <property type="entry name" value="CoA-dependent acyltransferases"/>
    <property type="match status" value="1"/>
</dbReference>
<dbReference type="Gene3D" id="3.30.300.30">
    <property type="match status" value="1"/>
</dbReference>
<dbReference type="KEGG" id="fvr:FVEG_14029"/>
<dbReference type="Pfam" id="PF00501">
    <property type="entry name" value="AMP-binding"/>
    <property type="match status" value="1"/>
</dbReference>
<evidence type="ECO:0000256" key="4">
    <source>
        <dbReference type="SAM" id="MobiDB-lite"/>
    </source>
</evidence>
<dbReference type="PIRSF" id="PIRSF001617">
    <property type="entry name" value="Alpha-AR"/>
    <property type="match status" value="1"/>
</dbReference>
<dbReference type="InterPro" id="IPR020845">
    <property type="entry name" value="AMP-binding_CS"/>
</dbReference>
<dbReference type="GeneID" id="30071321"/>
<dbReference type="InterPro" id="IPR042099">
    <property type="entry name" value="ANL_N_sf"/>
</dbReference>
<evidence type="ECO:0000313" key="7">
    <source>
        <dbReference type="Proteomes" id="UP000009096"/>
    </source>
</evidence>